<proteinExistence type="predicted"/>
<organism evidence="7 8">
    <name type="scientific">Nocardiopsis kunsanensis</name>
    <dbReference type="NCBI Taxonomy" id="141693"/>
    <lineage>
        <taxon>Bacteria</taxon>
        <taxon>Bacillati</taxon>
        <taxon>Actinomycetota</taxon>
        <taxon>Actinomycetes</taxon>
        <taxon>Streptosporangiales</taxon>
        <taxon>Nocardiopsidaceae</taxon>
        <taxon>Nocardiopsis</taxon>
    </lineage>
</organism>
<feature type="domain" description="ABC transporter" evidence="6">
    <location>
        <begin position="25"/>
        <end position="259"/>
    </location>
</feature>
<dbReference type="PANTHER" id="PTHR42711">
    <property type="entry name" value="ABC TRANSPORTER ATP-BINDING PROTEIN"/>
    <property type="match status" value="1"/>
</dbReference>
<dbReference type="InterPro" id="IPR003593">
    <property type="entry name" value="AAA+_ATPase"/>
</dbReference>
<keyword evidence="2" id="KW-0813">Transport</keyword>
<dbReference type="Proteomes" id="UP000654947">
    <property type="component" value="Unassembled WGS sequence"/>
</dbReference>
<keyword evidence="8" id="KW-1185">Reference proteome</keyword>
<comment type="subcellular location">
    <subcellularLocation>
        <location evidence="1">Cell membrane</location>
        <topology evidence="1">Peripheral membrane protein</topology>
    </subcellularLocation>
</comment>
<dbReference type="GO" id="GO:0005524">
    <property type="term" value="F:ATP binding"/>
    <property type="evidence" value="ECO:0007669"/>
    <property type="project" value="UniProtKB-KW"/>
</dbReference>
<name>A0A918XCX9_9ACTN</name>
<dbReference type="EMBL" id="BMXL01000009">
    <property type="protein sequence ID" value="GHD25330.1"/>
    <property type="molecule type" value="Genomic_DNA"/>
</dbReference>
<dbReference type="Pfam" id="PF00005">
    <property type="entry name" value="ABC_tran"/>
    <property type="match status" value="1"/>
</dbReference>
<dbReference type="InterPro" id="IPR050763">
    <property type="entry name" value="ABC_transporter_ATP-binding"/>
</dbReference>
<dbReference type="RefSeq" id="WP_017577511.1">
    <property type="nucleotide sequence ID" value="NZ_BMXL01000009.1"/>
</dbReference>
<evidence type="ECO:0000256" key="5">
    <source>
        <dbReference type="ARBA" id="ARBA00023251"/>
    </source>
</evidence>
<gene>
    <name evidence="7" type="ORF">GCM10007147_22490</name>
</gene>
<keyword evidence="3" id="KW-0547">Nucleotide-binding</keyword>
<evidence type="ECO:0000313" key="8">
    <source>
        <dbReference type="Proteomes" id="UP000654947"/>
    </source>
</evidence>
<accession>A0A918XCX9</accession>
<dbReference type="PANTHER" id="PTHR42711:SF16">
    <property type="entry name" value="ABC TRANSPORTER ATP-BINDING PROTEIN"/>
    <property type="match status" value="1"/>
</dbReference>
<protein>
    <submittedName>
        <fullName evidence="7">Multidrug ABC transporter ATP-binding protein</fullName>
    </submittedName>
</protein>
<dbReference type="InterPro" id="IPR003439">
    <property type="entry name" value="ABC_transporter-like_ATP-bd"/>
</dbReference>
<dbReference type="GO" id="GO:0005886">
    <property type="term" value="C:plasma membrane"/>
    <property type="evidence" value="ECO:0007669"/>
    <property type="project" value="UniProtKB-SubCell"/>
</dbReference>
<dbReference type="InterPro" id="IPR027417">
    <property type="entry name" value="P-loop_NTPase"/>
</dbReference>
<dbReference type="Gene3D" id="3.40.50.300">
    <property type="entry name" value="P-loop containing nucleotide triphosphate hydrolases"/>
    <property type="match status" value="1"/>
</dbReference>
<evidence type="ECO:0000256" key="3">
    <source>
        <dbReference type="ARBA" id="ARBA00022741"/>
    </source>
</evidence>
<evidence type="ECO:0000256" key="1">
    <source>
        <dbReference type="ARBA" id="ARBA00004202"/>
    </source>
</evidence>
<keyword evidence="5" id="KW-0046">Antibiotic resistance</keyword>
<dbReference type="GO" id="GO:0046677">
    <property type="term" value="P:response to antibiotic"/>
    <property type="evidence" value="ECO:0007669"/>
    <property type="project" value="UniProtKB-KW"/>
</dbReference>
<dbReference type="CDD" id="cd03230">
    <property type="entry name" value="ABC_DR_subfamily_A"/>
    <property type="match status" value="1"/>
</dbReference>
<evidence type="ECO:0000256" key="2">
    <source>
        <dbReference type="ARBA" id="ARBA00022448"/>
    </source>
</evidence>
<evidence type="ECO:0000256" key="4">
    <source>
        <dbReference type="ARBA" id="ARBA00022840"/>
    </source>
</evidence>
<dbReference type="SUPFAM" id="SSF52540">
    <property type="entry name" value="P-loop containing nucleoside triphosphate hydrolases"/>
    <property type="match status" value="1"/>
</dbReference>
<evidence type="ECO:0000313" key="7">
    <source>
        <dbReference type="EMBL" id="GHD25330.1"/>
    </source>
</evidence>
<sequence>MATMAEYPPGRAADPATGAPIETVVGVEGLRMDYGSTRVLDGLGLTVRAGEVVALLGPNGAGKTTTIEILEGFRRRSAGRVEVLGQDPARAGEAWRADLGVVLQSWRDHGVWRVRELLHHFGRYYAAYSTPERVRPFDTDVLLDRVGLAGHARRQVKSLSGGQRRRLDVAIGLVGRPRLLFLDEPTAGFDPQARRNFHDLVHDVVDENDTAVLLTTHDLDEAERLADRILVLTGGRIVADGSAEQLATGLGGDSEVAWTVDGRRSVHSTRAPVEFVAGLYADHGDSVTDLRVTRPTLEDVYMDLVRRHESGDIENAAAEFERTVR</sequence>
<evidence type="ECO:0000259" key="6">
    <source>
        <dbReference type="PROSITE" id="PS50893"/>
    </source>
</evidence>
<dbReference type="InterPro" id="IPR017871">
    <property type="entry name" value="ABC_transporter-like_CS"/>
</dbReference>
<comment type="caution">
    <text evidence="7">The sequence shown here is derived from an EMBL/GenBank/DDBJ whole genome shotgun (WGS) entry which is preliminary data.</text>
</comment>
<reference evidence="7 8" key="1">
    <citation type="journal article" date="2014" name="Int. J. Syst. Evol. Microbiol.">
        <title>Complete genome sequence of Corynebacterium casei LMG S-19264T (=DSM 44701T), isolated from a smear-ripened cheese.</title>
        <authorList>
            <consortium name="US DOE Joint Genome Institute (JGI-PGF)"/>
            <person name="Walter F."/>
            <person name="Albersmeier A."/>
            <person name="Kalinowski J."/>
            <person name="Ruckert C."/>
        </authorList>
    </citation>
    <scope>NUCLEOTIDE SEQUENCE [LARGE SCALE GENOMIC DNA]</scope>
    <source>
        <strain evidence="7 8">KCTC 19473</strain>
    </source>
</reference>
<dbReference type="GO" id="GO:0016887">
    <property type="term" value="F:ATP hydrolysis activity"/>
    <property type="evidence" value="ECO:0007669"/>
    <property type="project" value="InterPro"/>
</dbReference>
<dbReference type="AlphaFoldDB" id="A0A918XCX9"/>
<keyword evidence="4 7" id="KW-0067">ATP-binding</keyword>
<dbReference type="SMART" id="SM00382">
    <property type="entry name" value="AAA"/>
    <property type="match status" value="1"/>
</dbReference>
<dbReference type="PROSITE" id="PS00211">
    <property type="entry name" value="ABC_TRANSPORTER_1"/>
    <property type="match status" value="1"/>
</dbReference>
<dbReference type="PROSITE" id="PS50893">
    <property type="entry name" value="ABC_TRANSPORTER_2"/>
    <property type="match status" value="1"/>
</dbReference>